<evidence type="ECO:0000256" key="1">
    <source>
        <dbReference type="ARBA" id="ARBA00010748"/>
    </source>
</evidence>
<evidence type="ECO:0000256" key="2">
    <source>
        <dbReference type="ARBA" id="ARBA00022596"/>
    </source>
</evidence>
<feature type="binding site" evidence="5">
    <location>
        <position position="73"/>
    </location>
    <ligand>
        <name>Zn(2+)</name>
        <dbReference type="ChEBI" id="CHEBI:29105"/>
    </ligand>
</feature>
<feature type="binding site" evidence="5">
    <location>
        <position position="92"/>
    </location>
    <ligand>
        <name>Zn(2+)</name>
        <dbReference type="ChEBI" id="CHEBI:29105"/>
    </ligand>
</feature>
<accession>A0ABM8Q2A3</accession>
<evidence type="ECO:0000313" key="6">
    <source>
        <dbReference type="EMBL" id="CAD7286941.1"/>
    </source>
</evidence>
<evidence type="ECO:0000313" key="7">
    <source>
        <dbReference type="Proteomes" id="UP000789359"/>
    </source>
</evidence>
<dbReference type="PANTHER" id="PTHR34535">
    <property type="entry name" value="HYDROGENASE MATURATION FACTOR HYPA"/>
    <property type="match status" value="1"/>
</dbReference>
<dbReference type="Pfam" id="PF01155">
    <property type="entry name" value="HypA"/>
    <property type="match status" value="1"/>
</dbReference>
<proteinExistence type="inferred from homology"/>
<feature type="binding site" evidence="5">
    <location>
        <position position="76"/>
    </location>
    <ligand>
        <name>Zn(2+)</name>
        <dbReference type="ChEBI" id="CHEBI:29105"/>
    </ligand>
</feature>
<dbReference type="Gene3D" id="3.30.2320.80">
    <property type="match status" value="1"/>
</dbReference>
<dbReference type="NCBIfam" id="TIGR00100">
    <property type="entry name" value="hypA"/>
    <property type="match status" value="1"/>
</dbReference>
<reference evidence="6 7" key="1">
    <citation type="submission" date="2020-11" db="EMBL/GenBank/DDBJ databases">
        <authorList>
            <person name="Peeters C."/>
        </authorList>
    </citation>
    <scope>NUCLEOTIDE SEQUENCE [LARGE SCALE GENOMIC DNA]</scope>
    <source>
        <strain evidence="6 7">LMG 8286</strain>
    </source>
</reference>
<dbReference type="Proteomes" id="UP000789359">
    <property type="component" value="Unassembled WGS sequence"/>
</dbReference>
<comment type="similarity">
    <text evidence="1 5">Belongs to the HypA/HybF family.</text>
</comment>
<keyword evidence="3 5" id="KW-0479">Metal-binding</keyword>
<protein>
    <recommendedName>
        <fullName evidence="5">Hydrogenase maturation factor HypA</fullName>
    </recommendedName>
</protein>
<keyword evidence="4 5" id="KW-0862">Zinc</keyword>
<gene>
    <name evidence="5 6" type="primary">hypA</name>
    <name evidence="6" type="ORF">LMG8286_00617</name>
</gene>
<dbReference type="RefSeq" id="WP_230056393.1">
    <property type="nucleotide sequence ID" value="NZ_CAJHOE010000001.1"/>
</dbReference>
<dbReference type="InterPro" id="IPR000688">
    <property type="entry name" value="HypA/HybF"/>
</dbReference>
<evidence type="ECO:0000256" key="3">
    <source>
        <dbReference type="ARBA" id="ARBA00022723"/>
    </source>
</evidence>
<name>A0ABM8Q2A3_9BACT</name>
<comment type="caution">
    <text evidence="6">The sequence shown here is derived from an EMBL/GenBank/DDBJ whole genome shotgun (WGS) entry which is preliminary data.</text>
</comment>
<comment type="function">
    <text evidence="5">Involved in the maturation of [NiFe] hydrogenases. Required for nickel insertion into the metal center of the hydrogenase.</text>
</comment>
<dbReference type="EMBL" id="CAJHOE010000001">
    <property type="protein sequence ID" value="CAD7286941.1"/>
    <property type="molecule type" value="Genomic_DNA"/>
</dbReference>
<dbReference type="InterPro" id="IPR020538">
    <property type="entry name" value="Hydgase_Ni_incorp_HypA/HybF_CS"/>
</dbReference>
<dbReference type="PROSITE" id="PS01249">
    <property type="entry name" value="HYPA"/>
    <property type="match status" value="1"/>
</dbReference>
<evidence type="ECO:0000256" key="5">
    <source>
        <dbReference type="HAMAP-Rule" id="MF_00213"/>
    </source>
</evidence>
<organism evidence="6 7">
    <name type="scientific">Campylobacter suis</name>
    <dbReference type="NCBI Taxonomy" id="2790657"/>
    <lineage>
        <taxon>Bacteria</taxon>
        <taxon>Pseudomonadati</taxon>
        <taxon>Campylobacterota</taxon>
        <taxon>Epsilonproteobacteria</taxon>
        <taxon>Campylobacterales</taxon>
        <taxon>Campylobacteraceae</taxon>
        <taxon>Campylobacter</taxon>
    </lineage>
</organism>
<dbReference type="PANTHER" id="PTHR34535:SF3">
    <property type="entry name" value="HYDROGENASE MATURATION FACTOR HYPA"/>
    <property type="match status" value="1"/>
</dbReference>
<sequence>MHELSIAQDLIRLCEKNAKEQNTKKIVAVHIKIGRLSGVEAHYLQSAFDVCKCESICEDAELIIKVQNIVVSCQECGKENELSKNEFICPNCGSQNLSVIDGEDMQLMRLEMI</sequence>
<dbReference type="PIRSF" id="PIRSF004761">
    <property type="entry name" value="Hydrgn_mat_HypA"/>
    <property type="match status" value="1"/>
</dbReference>
<keyword evidence="2 5" id="KW-0533">Nickel</keyword>
<keyword evidence="7" id="KW-1185">Reference proteome</keyword>
<feature type="binding site" evidence="5">
    <location>
        <position position="2"/>
    </location>
    <ligand>
        <name>Ni(2+)</name>
        <dbReference type="ChEBI" id="CHEBI:49786"/>
    </ligand>
</feature>
<evidence type="ECO:0000256" key="4">
    <source>
        <dbReference type="ARBA" id="ARBA00022833"/>
    </source>
</evidence>
<feature type="binding site" evidence="5">
    <location>
        <position position="89"/>
    </location>
    <ligand>
        <name>Zn(2+)</name>
        <dbReference type="ChEBI" id="CHEBI:29105"/>
    </ligand>
</feature>
<dbReference type="HAMAP" id="MF_00213">
    <property type="entry name" value="HypA_HybF"/>
    <property type="match status" value="1"/>
</dbReference>